<dbReference type="RefSeq" id="WP_114642330.1">
    <property type="nucleotide sequence ID" value="NZ_JAACIO010000013.1"/>
</dbReference>
<evidence type="ECO:0000313" key="3">
    <source>
        <dbReference type="Proteomes" id="UP000263486"/>
    </source>
</evidence>
<organism evidence="2 3">
    <name type="scientific">Psychrilyobacter piezotolerans</name>
    <dbReference type="NCBI Taxonomy" id="2293438"/>
    <lineage>
        <taxon>Bacteria</taxon>
        <taxon>Fusobacteriati</taxon>
        <taxon>Fusobacteriota</taxon>
        <taxon>Fusobacteriia</taxon>
        <taxon>Fusobacteriales</taxon>
        <taxon>Fusobacteriaceae</taxon>
        <taxon>Psychrilyobacter</taxon>
    </lineage>
</organism>
<dbReference type="EMBL" id="QUAJ01000012">
    <property type="protein sequence ID" value="REI41159.1"/>
    <property type="molecule type" value="Genomic_DNA"/>
</dbReference>
<feature type="compositionally biased region" description="Acidic residues" evidence="1">
    <location>
        <begin position="101"/>
        <end position="120"/>
    </location>
</feature>
<dbReference type="Proteomes" id="UP000263486">
    <property type="component" value="Unassembled WGS sequence"/>
</dbReference>
<gene>
    <name evidence="2" type="ORF">DYH56_08020</name>
</gene>
<reference evidence="2 3" key="1">
    <citation type="submission" date="2018-08" db="EMBL/GenBank/DDBJ databases">
        <title>Draft genome sequence of Psychrilyobacter sp. strain SD5 isolated from Black Sea water.</title>
        <authorList>
            <person name="Yadav S."/>
            <person name="Villanueva L."/>
            <person name="Damste J.S.S."/>
        </authorList>
    </citation>
    <scope>NUCLEOTIDE SEQUENCE [LARGE SCALE GENOMIC DNA]</scope>
    <source>
        <strain evidence="2 3">SD5</strain>
    </source>
</reference>
<comment type="caution">
    <text evidence="2">The sequence shown here is derived from an EMBL/GenBank/DDBJ whole genome shotgun (WGS) entry which is preliminary data.</text>
</comment>
<feature type="region of interest" description="Disordered" evidence="1">
    <location>
        <begin position="95"/>
        <end position="129"/>
    </location>
</feature>
<sequence>MYAVGENFEYMIEEEECDISVVGDIMMFGDEYLIGEDLDGKRYVFIYREDEEIVELVDEEDEASDIMDNWEDEYYAGGTDIGDWDDDSYYEREDKITTGSDDTEAYFEDDDYSESEEDVDSFISGLMGE</sequence>
<accession>A0ABX9KH45</accession>
<name>A0ABX9KH45_9FUSO</name>
<protein>
    <recommendedName>
        <fullName evidence="4">DUF1292 domain-containing protein</fullName>
    </recommendedName>
</protein>
<evidence type="ECO:0000256" key="1">
    <source>
        <dbReference type="SAM" id="MobiDB-lite"/>
    </source>
</evidence>
<evidence type="ECO:0008006" key="4">
    <source>
        <dbReference type="Google" id="ProtNLM"/>
    </source>
</evidence>
<keyword evidence="3" id="KW-1185">Reference proteome</keyword>
<evidence type="ECO:0000313" key="2">
    <source>
        <dbReference type="EMBL" id="REI41159.1"/>
    </source>
</evidence>
<proteinExistence type="predicted"/>